<dbReference type="PANTHER" id="PTHR10587:SF137">
    <property type="entry name" value="4-DEOXY-4-FORMAMIDO-L-ARABINOSE-PHOSPHOUNDECAPRENOL DEFORMYLASE ARND-RELATED"/>
    <property type="match status" value="1"/>
</dbReference>
<dbReference type="InterPro" id="IPR050248">
    <property type="entry name" value="Polysacc_deacetylase_ArnD"/>
</dbReference>
<reference evidence="2 3" key="1">
    <citation type="submission" date="2020-03" db="EMBL/GenBank/DDBJ databases">
        <title>Whole genome shotgun sequence of Phytohabitans suffuscus NBRC 105367.</title>
        <authorList>
            <person name="Komaki H."/>
            <person name="Tamura T."/>
        </authorList>
    </citation>
    <scope>NUCLEOTIDE SEQUENCE [LARGE SCALE GENOMIC DNA]</scope>
    <source>
        <strain evidence="2 3">NBRC 105367</strain>
    </source>
</reference>
<keyword evidence="3" id="KW-1185">Reference proteome</keyword>
<organism evidence="2 3">
    <name type="scientific">Phytohabitans suffuscus</name>
    <dbReference type="NCBI Taxonomy" id="624315"/>
    <lineage>
        <taxon>Bacteria</taxon>
        <taxon>Bacillati</taxon>
        <taxon>Actinomycetota</taxon>
        <taxon>Actinomycetes</taxon>
        <taxon>Micromonosporales</taxon>
        <taxon>Micromonosporaceae</taxon>
    </lineage>
</organism>
<dbReference type="AlphaFoldDB" id="A0A6F8YN44"/>
<dbReference type="Proteomes" id="UP000503011">
    <property type="component" value="Chromosome"/>
</dbReference>
<dbReference type="GO" id="GO:0005975">
    <property type="term" value="P:carbohydrate metabolic process"/>
    <property type="evidence" value="ECO:0007669"/>
    <property type="project" value="InterPro"/>
</dbReference>
<sequence>MSPVRSISTTARQVARPAARALTRPVGTVRAVRTARPDIVLTYDDGPDPEGTPAVLDALARSGATATFFVLTRRARLHTGLLAEVAAAGHEIALHGIDHTRLTRLPLAEVRRRIRAGKAELEDLTGTPVRWFRAPYGALLPRHWLEVRRAGMMPVAWGPTPRDWDDDSEERLAEGVMASSGAGEIVLAHDGYAGAEDNAFDGPAPAIDRGKLASLMLEGFAQRGLTGRSLGAALEHGTVAKWAWFLK</sequence>
<proteinExistence type="predicted"/>
<dbReference type="InterPro" id="IPR002509">
    <property type="entry name" value="NODB_dom"/>
</dbReference>
<reference evidence="2 3" key="2">
    <citation type="submission" date="2020-03" db="EMBL/GenBank/DDBJ databases">
        <authorList>
            <person name="Ichikawa N."/>
            <person name="Kimura A."/>
            <person name="Kitahashi Y."/>
            <person name="Uohara A."/>
        </authorList>
    </citation>
    <scope>NUCLEOTIDE SEQUENCE [LARGE SCALE GENOMIC DNA]</scope>
    <source>
        <strain evidence="2 3">NBRC 105367</strain>
    </source>
</reference>
<dbReference type="PANTHER" id="PTHR10587">
    <property type="entry name" value="GLYCOSYL TRANSFERASE-RELATED"/>
    <property type="match status" value="1"/>
</dbReference>
<dbReference type="InterPro" id="IPR011330">
    <property type="entry name" value="Glyco_hydro/deAcase_b/a-brl"/>
</dbReference>
<evidence type="ECO:0000313" key="3">
    <source>
        <dbReference type="Proteomes" id="UP000503011"/>
    </source>
</evidence>
<evidence type="ECO:0000313" key="2">
    <source>
        <dbReference type="EMBL" id="BCB87361.1"/>
    </source>
</evidence>
<protein>
    <recommendedName>
        <fullName evidence="1">NodB homology domain-containing protein</fullName>
    </recommendedName>
</protein>
<dbReference type="SUPFAM" id="SSF88713">
    <property type="entry name" value="Glycoside hydrolase/deacetylase"/>
    <property type="match status" value="1"/>
</dbReference>
<name>A0A6F8YN44_9ACTN</name>
<dbReference type="GO" id="GO:0016810">
    <property type="term" value="F:hydrolase activity, acting on carbon-nitrogen (but not peptide) bonds"/>
    <property type="evidence" value="ECO:0007669"/>
    <property type="project" value="InterPro"/>
</dbReference>
<dbReference type="Pfam" id="PF01522">
    <property type="entry name" value="Polysacc_deac_1"/>
    <property type="match status" value="1"/>
</dbReference>
<feature type="domain" description="NodB homology" evidence="1">
    <location>
        <begin position="37"/>
        <end position="218"/>
    </location>
</feature>
<dbReference type="EMBL" id="AP022871">
    <property type="protein sequence ID" value="BCB87361.1"/>
    <property type="molecule type" value="Genomic_DNA"/>
</dbReference>
<accession>A0A6F8YN44</accession>
<dbReference type="KEGG" id="psuu:Psuf_046740"/>
<evidence type="ECO:0000259" key="1">
    <source>
        <dbReference type="PROSITE" id="PS51677"/>
    </source>
</evidence>
<dbReference type="Gene3D" id="3.20.20.370">
    <property type="entry name" value="Glycoside hydrolase/deacetylase"/>
    <property type="match status" value="1"/>
</dbReference>
<gene>
    <name evidence="2" type="ORF">Psuf_046740</name>
</gene>
<dbReference type="PROSITE" id="PS51677">
    <property type="entry name" value="NODB"/>
    <property type="match status" value="1"/>
</dbReference>